<sequence>MKSTEINLNIKVLTIMLEGQEVGSRGLIKINLLDEGLEATVMSLKREFALFAREKRLKDLHNSIDVHLVDVNSLHSEPRETSQGDVC</sequence>
<accession>A0A7I8JU81</accession>
<protein>
    <submittedName>
        <fullName evidence="1">Uncharacterized protein</fullName>
    </submittedName>
</protein>
<dbReference type="EMBL" id="LR746281">
    <property type="protein sequence ID" value="CAA7410514.1"/>
    <property type="molecule type" value="Genomic_DNA"/>
</dbReference>
<dbReference type="Proteomes" id="UP000663760">
    <property type="component" value="Chromosome 18"/>
</dbReference>
<dbReference type="AlphaFoldDB" id="A0A7I8JU81"/>
<proteinExistence type="predicted"/>
<keyword evidence="3" id="KW-1185">Reference proteome</keyword>
<organism evidence="1">
    <name type="scientific">Spirodela intermedia</name>
    <name type="common">Intermediate duckweed</name>
    <dbReference type="NCBI Taxonomy" id="51605"/>
    <lineage>
        <taxon>Eukaryota</taxon>
        <taxon>Viridiplantae</taxon>
        <taxon>Streptophyta</taxon>
        <taxon>Embryophyta</taxon>
        <taxon>Tracheophyta</taxon>
        <taxon>Spermatophyta</taxon>
        <taxon>Magnoliopsida</taxon>
        <taxon>Liliopsida</taxon>
        <taxon>Araceae</taxon>
        <taxon>Lemnoideae</taxon>
        <taxon>Spirodela</taxon>
    </lineage>
</organism>
<evidence type="ECO:0000313" key="1">
    <source>
        <dbReference type="EMBL" id="CAA2634283.1"/>
    </source>
</evidence>
<gene>
    <name evidence="1" type="ORF">SI7747_18019708</name>
    <name evidence="2" type="ORF">SI8410_18021192</name>
</gene>
<reference evidence="1" key="1">
    <citation type="submission" date="2019-12" db="EMBL/GenBank/DDBJ databases">
        <authorList>
            <person name="Scholz U."/>
            <person name="Mascher M."/>
            <person name="Fiebig A."/>
        </authorList>
    </citation>
    <scope>NUCLEOTIDE SEQUENCE</scope>
</reference>
<evidence type="ECO:0000313" key="3">
    <source>
        <dbReference type="Proteomes" id="UP000663760"/>
    </source>
</evidence>
<name>A0A7I8JU81_SPIIN</name>
<evidence type="ECO:0000313" key="2">
    <source>
        <dbReference type="EMBL" id="CAA7410514.1"/>
    </source>
</evidence>
<dbReference type="EMBL" id="LR743605">
    <property type="protein sequence ID" value="CAA2634283.1"/>
    <property type="molecule type" value="Genomic_DNA"/>
</dbReference>